<dbReference type="InParanoid" id="A0A6J2YGX0"/>
<dbReference type="GeneID" id="115887872"/>
<proteinExistence type="predicted"/>
<name>A0A6J2YGX0_SITOR</name>
<accession>A0A6J2YGX0</accession>
<dbReference type="RefSeq" id="XP_030763253.1">
    <property type="nucleotide sequence ID" value="XM_030907393.1"/>
</dbReference>
<dbReference type="Proteomes" id="UP000504635">
    <property type="component" value="Unplaced"/>
</dbReference>
<evidence type="ECO:0000313" key="1">
    <source>
        <dbReference type="Proteomes" id="UP000504635"/>
    </source>
</evidence>
<dbReference type="KEGG" id="soy:115887872"/>
<keyword evidence="1" id="KW-1185">Reference proteome</keyword>
<gene>
    <name evidence="2" type="primary">LOC115887872</name>
</gene>
<sequence length="180" mass="20947">MGVWFDSGMRMTSDVIEIRDKTTGIIQHLTRITPNIGGPRVEKRRLLASVVHSTILYASPIWDRSMRFKHYENMLERINRKLALRVASAYCTCPTVAVLCLVKIHPVSLLIQERNQIYKNGPFFRKEARNMVLEQWQTRWEAYSGWTKTFIPNIKNWIKCDQVNTDYYLTQAMTGHGVVG</sequence>
<dbReference type="AlphaFoldDB" id="A0A6J2YGX0"/>
<evidence type="ECO:0000313" key="2">
    <source>
        <dbReference type="RefSeq" id="XP_030763253.1"/>
    </source>
</evidence>
<reference evidence="2" key="1">
    <citation type="submission" date="2025-08" db="UniProtKB">
        <authorList>
            <consortium name="RefSeq"/>
        </authorList>
    </citation>
    <scope>IDENTIFICATION</scope>
    <source>
        <tissue evidence="2">Gonads</tissue>
    </source>
</reference>
<protein>
    <submittedName>
        <fullName evidence="2">Uncharacterized protein LOC115887872</fullName>
    </submittedName>
</protein>
<organism evidence="1 2">
    <name type="scientific">Sitophilus oryzae</name>
    <name type="common">Rice weevil</name>
    <name type="synonym">Curculio oryzae</name>
    <dbReference type="NCBI Taxonomy" id="7048"/>
    <lineage>
        <taxon>Eukaryota</taxon>
        <taxon>Metazoa</taxon>
        <taxon>Ecdysozoa</taxon>
        <taxon>Arthropoda</taxon>
        <taxon>Hexapoda</taxon>
        <taxon>Insecta</taxon>
        <taxon>Pterygota</taxon>
        <taxon>Neoptera</taxon>
        <taxon>Endopterygota</taxon>
        <taxon>Coleoptera</taxon>
        <taxon>Polyphaga</taxon>
        <taxon>Cucujiformia</taxon>
        <taxon>Curculionidae</taxon>
        <taxon>Dryophthorinae</taxon>
        <taxon>Sitophilus</taxon>
    </lineage>
</organism>
<dbReference type="OrthoDB" id="6777517at2759"/>